<evidence type="ECO:0000256" key="1">
    <source>
        <dbReference type="SAM" id="Phobius"/>
    </source>
</evidence>
<reference evidence="2 3" key="1">
    <citation type="submission" date="2024-10" db="EMBL/GenBank/DDBJ databases">
        <authorList>
            <person name="Kim D."/>
        </authorList>
    </citation>
    <scope>NUCLEOTIDE SEQUENCE [LARGE SCALE GENOMIC DNA]</scope>
    <source>
        <strain evidence="2">Taebaek</strain>
    </source>
</reference>
<dbReference type="AlphaFoldDB" id="A0ABD2HR62"/>
<name>A0ABD2HR62_HETSC</name>
<feature type="transmembrane region" description="Helical" evidence="1">
    <location>
        <begin position="150"/>
        <end position="167"/>
    </location>
</feature>
<dbReference type="SUPFAM" id="SSF81321">
    <property type="entry name" value="Family A G protein-coupled receptor-like"/>
    <property type="match status" value="1"/>
</dbReference>
<protein>
    <submittedName>
        <fullName evidence="2">Uncharacterized protein</fullName>
    </submittedName>
</protein>
<dbReference type="Pfam" id="PF10321">
    <property type="entry name" value="7TM_GPCR_Srt"/>
    <property type="match status" value="1"/>
</dbReference>
<keyword evidence="1" id="KW-0472">Membrane</keyword>
<comment type="caution">
    <text evidence="2">The sequence shown here is derived from an EMBL/GenBank/DDBJ whole genome shotgun (WGS) entry which is preliminary data.</text>
</comment>
<gene>
    <name evidence="2" type="ORF">niasHS_016838</name>
</gene>
<feature type="transmembrane region" description="Helical" evidence="1">
    <location>
        <begin position="33"/>
        <end position="58"/>
    </location>
</feature>
<keyword evidence="3" id="KW-1185">Reference proteome</keyword>
<accession>A0ABD2HR62</accession>
<evidence type="ECO:0000313" key="3">
    <source>
        <dbReference type="Proteomes" id="UP001620645"/>
    </source>
</evidence>
<dbReference type="Gene3D" id="1.20.1070.10">
    <property type="entry name" value="Rhodopsin 7-helix transmembrane proteins"/>
    <property type="match status" value="1"/>
</dbReference>
<sequence length="354" mass="41230">MELFLFRHAEYERLYNCTAFPIDSVPLERRRQFVAGGIAKCVFCAIYYVLYVPCMYSIWKHFHENSCYKLLFYIGIADLGILWILGFFSGWLCLSGGVFCSSPTLMYLVGVTVTVFWAAETYADLVLALNRCLEFGFAKLCRLLFSGHRIYAWLFACSLYALGRAVFVKPVLYSSLFFGWFYDPFVGYRTADQLQQREEYRNWLYPVNNYLVAFLSPFIYSVFVLKLFYDVRTSRREFGVLVSELDSTQIRVFIQVLLISSMNTLTCSLYVYFQSHEVGQWMIVFAEFIWLHLHGFLPVIYLTLNKTIRADCRLLYMKVFKRNRIGHIGGVTVVRSNLIQSNGREAVAALQTNF</sequence>
<dbReference type="InterPro" id="IPR019425">
    <property type="entry name" value="7TM_GPCR_serpentine_rcpt_Srt"/>
</dbReference>
<dbReference type="PANTHER" id="PTHR23021">
    <property type="entry name" value="SERPENTINE RECEPTOR, CLASS T"/>
    <property type="match status" value="1"/>
</dbReference>
<feature type="transmembrane region" description="Helical" evidence="1">
    <location>
        <begin position="279"/>
        <end position="304"/>
    </location>
</feature>
<organism evidence="2 3">
    <name type="scientific">Heterodera schachtii</name>
    <name type="common">Sugarbeet cyst nematode worm</name>
    <name type="synonym">Tylenchus schachtii</name>
    <dbReference type="NCBI Taxonomy" id="97005"/>
    <lineage>
        <taxon>Eukaryota</taxon>
        <taxon>Metazoa</taxon>
        <taxon>Ecdysozoa</taxon>
        <taxon>Nematoda</taxon>
        <taxon>Chromadorea</taxon>
        <taxon>Rhabditida</taxon>
        <taxon>Tylenchina</taxon>
        <taxon>Tylenchomorpha</taxon>
        <taxon>Tylenchoidea</taxon>
        <taxon>Heteroderidae</taxon>
        <taxon>Heteroderinae</taxon>
        <taxon>Heterodera</taxon>
    </lineage>
</organism>
<dbReference type="Proteomes" id="UP001620645">
    <property type="component" value="Unassembled WGS sequence"/>
</dbReference>
<proteinExistence type="predicted"/>
<evidence type="ECO:0000313" key="2">
    <source>
        <dbReference type="EMBL" id="KAL3069849.1"/>
    </source>
</evidence>
<feature type="transmembrane region" description="Helical" evidence="1">
    <location>
        <begin position="104"/>
        <end position="129"/>
    </location>
</feature>
<keyword evidence="1" id="KW-0812">Transmembrane</keyword>
<keyword evidence="1" id="KW-1133">Transmembrane helix</keyword>
<feature type="transmembrane region" description="Helical" evidence="1">
    <location>
        <begin position="250"/>
        <end position="273"/>
    </location>
</feature>
<feature type="transmembrane region" description="Helical" evidence="1">
    <location>
        <begin position="210"/>
        <end position="229"/>
    </location>
</feature>
<dbReference type="EMBL" id="JBICCN010000424">
    <property type="protein sequence ID" value="KAL3069849.1"/>
    <property type="molecule type" value="Genomic_DNA"/>
</dbReference>
<dbReference type="PANTHER" id="PTHR23021:SF11">
    <property type="entry name" value="SERPENTINE RECEPTOR, CLASS T"/>
    <property type="match status" value="1"/>
</dbReference>
<feature type="transmembrane region" description="Helical" evidence="1">
    <location>
        <begin position="70"/>
        <end position="92"/>
    </location>
</feature>